<evidence type="ECO:0008006" key="4">
    <source>
        <dbReference type="Google" id="ProtNLM"/>
    </source>
</evidence>
<gene>
    <name evidence="2" type="ORF">IV56_GL001111</name>
</gene>
<sequence length="135" mass="14659">MTSKATTMKVSFGGLQLDLRLGARDIVRVERRLNESMVNMFVSSEGGMKLPPANKLLIVLQEANQTHGVSDDDLIEAFDKFLSAGKTPMDLMKIVQDLLDQAGFLGSKTEATKTEKVSGNVVSLDTPTEPTSDLD</sequence>
<protein>
    <recommendedName>
        <fullName evidence="4">Prophage protein</fullName>
    </recommendedName>
</protein>
<dbReference type="PATRIC" id="fig|1293598.4.peg.1173"/>
<dbReference type="EMBL" id="JQCE01000037">
    <property type="protein sequence ID" value="KRO16521.1"/>
    <property type="molecule type" value="Genomic_DNA"/>
</dbReference>
<dbReference type="InterPro" id="IPR046078">
    <property type="entry name" value="DUF6096"/>
</dbReference>
<evidence type="ECO:0000313" key="2">
    <source>
        <dbReference type="EMBL" id="KRO16521.1"/>
    </source>
</evidence>
<dbReference type="STRING" id="1293598.IV56_GL001111"/>
<proteinExistence type="predicted"/>
<keyword evidence="3" id="KW-1185">Reference proteome</keyword>
<reference evidence="2 3" key="1">
    <citation type="journal article" date="2015" name="Genome Announc.">
        <title>Expanding the biotechnology potential of lactobacilli through comparative genomics of 213 strains and associated genera.</title>
        <authorList>
            <person name="Sun Z."/>
            <person name="Harris H.M."/>
            <person name="McCann A."/>
            <person name="Guo C."/>
            <person name="Argimon S."/>
            <person name="Zhang W."/>
            <person name="Yang X."/>
            <person name="Jeffery I.B."/>
            <person name="Cooney J.C."/>
            <person name="Kagawa T.F."/>
            <person name="Liu W."/>
            <person name="Song Y."/>
            <person name="Salvetti E."/>
            <person name="Wrobel A."/>
            <person name="Rasinkangas P."/>
            <person name="Parkhill J."/>
            <person name="Rea M.C."/>
            <person name="O'Sullivan O."/>
            <person name="Ritari J."/>
            <person name="Douillard F.P."/>
            <person name="Paul Ross R."/>
            <person name="Yang R."/>
            <person name="Briner A.E."/>
            <person name="Felis G.E."/>
            <person name="de Vos W.M."/>
            <person name="Barrangou R."/>
            <person name="Klaenhammer T.R."/>
            <person name="Caufield P.W."/>
            <person name="Cui Y."/>
            <person name="Zhang H."/>
            <person name="O'Toole P.W."/>
        </authorList>
    </citation>
    <scope>NUCLEOTIDE SEQUENCE [LARGE SCALE GENOMIC DNA]</scope>
    <source>
        <strain evidence="2 3">DSM 24301</strain>
    </source>
</reference>
<feature type="region of interest" description="Disordered" evidence="1">
    <location>
        <begin position="115"/>
        <end position="135"/>
    </location>
</feature>
<accession>A0A0R2MSQ3</accession>
<comment type="caution">
    <text evidence="2">The sequence shown here is derived from an EMBL/GenBank/DDBJ whole genome shotgun (WGS) entry which is preliminary data.</text>
</comment>
<organism evidence="2 3">
    <name type="scientific">Lacticaseibacillus saniviri JCM 17471 = DSM 24301</name>
    <dbReference type="NCBI Taxonomy" id="1293598"/>
    <lineage>
        <taxon>Bacteria</taxon>
        <taxon>Bacillati</taxon>
        <taxon>Bacillota</taxon>
        <taxon>Bacilli</taxon>
        <taxon>Lactobacillales</taxon>
        <taxon>Lactobacillaceae</taxon>
        <taxon>Lacticaseibacillus</taxon>
    </lineage>
</organism>
<dbReference type="Pfam" id="PF19591">
    <property type="entry name" value="DUF6096"/>
    <property type="match status" value="1"/>
</dbReference>
<feature type="compositionally biased region" description="Polar residues" evidence="1">
    <location>
        <begin position="120"/>
        <end position="135"/>
    </location>
</feature>
<dbReference type="RefSeq" id="WP_056992990.1">
    <property type="nucleotide sequence ID" value="NZ_JQCE01000037.1"/>
</dbReference>
<dbReference type="AlphaFoldDB" id="A0A0R2MSQ3"/>
<evidence type="ECO:0000313" key="3">
    <source>
        <dbReference type="Proteomes" id="UP000050969"/>
    </source>
</evidence>
<dbReference type="Proteomes" id="UP000050969">
    <property type="component" value="Unassembled WGS sequence"/>
</dbReference>
<name>A0A0R2MSQ3_9LACO</name>
<evidence type="ECO:0000256" key="1">
    <source>
        <dbReference type="SAM" id="MobiDB-lite"/>
    </source>
</evidence>